<dbReference type="InterPro" id="IPR023393">
    <property type="entry name" value="START-like_dom_sf"/>
</dbReference>
<evidence type="ECO:0000256" key="12">
    <source>
        <dbReference type="ARBA" id="ARBA00023136"/>
    </source>
</evidence>
<evidence type="ECO:0000256" key="4">
    <source>
        <dbReference type="ARBA" id="ARBA00022448"/>
    </source>
</evidence>
<evidence type="ECO:0000259" key="18">
    <source>
        <dbReference type="PROSITE" id="PS50848"/>
    </source>
</evidence>
<dbReference type="AlphaFoldDB" id="A0AAE1LFE0"/>
<dbReference type="PROSITE" id="PS50848">
    <property type="entry name" value="START"/>
    <property type="match status" value="1"/>
</dbReference>
<evidence type="ECO:0000256" key="5">
    <source>
        <dbReference type="ARBA" id="ARBA00022490"/>
    </source>
</evidence>
<reference evidence="19" key="2">
    <citation type="journal article" date="2023" name="BMC Genomics">
        <title>Pest status, molecular evolution, and epigenetic factors derived from the genome assembly of Frankliniella fusca, a thysanopteran phytovirus vector.</title>
        <authorList>
            <person name="Catto M.A."/>
            <person name="Labadie P.E."/>
            <person name="Jacobson A.L."/>
            <person name="Kennedy G.G."/>
            <person name="Srinivasan R."/>
            <person name="Hunt B.G."/>
        </authorList>
    </citation>
    <scope>NUCLEOTIDE SEQUENCE</scope>
    <source>
        <strain evidence="19">PL_HMW_Pooled</strain>
    </source>
</reference>
<feature type="region of interest" description="Disordered" evidence="17">
    <location>
        <begin position="272"/>
        <end position="316"/>
    </location>
</feature>
<dbReference type="InterPro" id="IPR041951">
    <property type="entry name" value="STARD10_START"/>
</dbReference>
<evidence type="ECO:0000256" key="7">
    <source>
        <dbReference type="ARBA" id="ARBA00022846"/>
    </source>
</evidence>
<evidence type="ECO:0000256" key="1">
    <source>
        <dbReference type="ARBA" id="ARBA00004230"/>
    </source>
</evidence>
<evidence type="ECO:0000256" key="17">
    <source>
        <dbReference type="SAM" id="MobiDB-lite"/>
    </source>
</evidence>
<evidence type="ECO:0000256" key="14">
    <source>
        <dbReference type="ARBA" id="ARBA00070345"/>
    </source>
</evidence>
<evidence type="ECO:0000256" key="6">
    <source>
        <dbReference type="ARBA" id="ARBA00022553"/>
    </source>
</evidence>
<evidence type="ECO:0000256" key="3">
    <source>
        <dbReference type="ARBA" id="ARBA00004496"/>
    </source>
</evidence>
<gene>
    <name evidence="19" type="ORF">KUF71_007135</name>
</gene>
<comment type="caution">
    <text evidence="19">The sequence shown here is derived from an EMBL/GenBank/DDBJ whole genome shotgun (WGS) entry which is preliminary data.</text>
</comment>
<evidence type="ECO:0000313" key="20">
    <source>
        <dbReference type="Proteomes" id="UP001219518"/>
    </source>
</evidence>
<keyword evidence="5" id="KW-0963">Cytoplasm</keyword>
<evidence type="ECO:0000256" key="15">
    <source>
        <dbReference type="ARBA" id="ARBA00076937"/>
    </source>
</evidence>
<evidence type="ECO:0000256" key="16">
    <source>
        <dbReference type="ARBA" id="ARBA00080073"/>
    </source>
</evidence>
<dbReference type="Gene3D" id="3.30.530.20">
    <property type="match status" value="1"/>
</dbReference>
<organism evidence="19 20">
    <name type="scientific">Frankliniella fusca</name>
    <dbReference type="NCBI Taxonomy" id="407009"/>
    <lineage>
        <taxon>Eukaryota</taxon>
        <taxon>Metazoa</taxon>
        <taxon>Ecdysozoa</taxon>
        <taxon>Arthropoda</taxon>
        <taxon>Hexapoda</taxon>
        <taxon>Insecta</taxon>
        <taxon>Pterygota</taxon>
        <taxon>Neoptera</taxon>
        <taxon>Paraneoptera</taxon>
        <taxon>Thysanoptera</taxon>
        <taxon>Terebrantia</taxon>
        <taxon>Thripoidea</taxon>
        <taxon>Thripidae</taxon>
        <taxon>Frankliniella</taxon>
    </lineage>
</organism>
<dbReference type="GO" id="GO:0005829">
    <property type="term" value="C:cytosol"/>
    <property type="evidence" value="ECO:0007669"/>
    <property type="project" value="UniProtKB-ARBA"/>
</dbReference>
<keyword evidence="20" id="KW-1185">Reference proteome</keyword>
<dbReference type="SMART" id="SM00234">
    <property type="entry name" value="START"/>
    <property type="match status" value="1"/>
</dbReference>
<dbReference type="GO" id="GO:0006869">
    <property type="term" value="P:lipid transport"/>
    <property type="evidence" value="ECO:0007669"/>
    <property type="project" value="UniProtKB-KW"/>
</dbReference>
<dbReference type="Pfam" id="PF01852">
    <property type="entry name" value="START"/>
    <property type="match status" value="1"/>
</dbReference>
<reference evidence="19" key="1">
    <citation type="submission" date="2021-07" db="EMBL/GenBank/DDBJ databases">
        <authorList>
            <person name="Catto M.A."/>
            <person name="Jacobson A."/>
            <person name="Kennedy G."/>
            <person name="Labadie P."/>
            <person name="Hunt B.G."/>
            <person name="Srinivasan R."/>
        </authorList>
    </citation>
    <scope>NUCLEOTIDE SEQUENCE</scope>
    <source>
        <strain evidence="19">PL_HMW_Pooled</strain>
        <tissue evidence="19">Head</tissue>
    </source>
</reference>
<dbReference type="Proteomes" id="UP001219518">
    <property type="component" value="Unassembled WGS sequence"/>
</dbReference>
<dbReference type="PANTHER" id="PTHR19308">
    <property type="entry name" value="PHOSPHATIDYLCHOLINE TRANSFER PROTEIN"/>
    <property type="match status" value="1"/>
</dbReference>
<dbReference type="GO" id="GO:0016020">
    <property type="term" value="C:membrane"/>
    <property type="evidence" value="ECO:0007669"/>
    <property type="project" value="UniProtKB-SubCell"/>
</dbReference>
<protein>
    <recommendedName>
        <fullName evidence="14">START domain-containing protein 10</fullName>
    </recommendedName>
    <alternativeName>
        <fullName evidence="15">PCTP-like protein</fullName>
    </alternativeName>
    <alternativeName>
        <fullName evidence="16">StAR-related lipid transfer protein 10</fullName>
    </alternativeName>
</protein>
<keyword evidence="13" id="KW-0966">Cell projection</keyword>
<name>A0AAE1LFE0_9NEOP</name>
<keyword evidence="9" id="KW-0445">Lipid transport</keyword>
<evidence type="ECO:0000256" key="10">
    <source>
        <dbReference type="ARBA" id="ARBA00023069"/>
    </source>
</evidence>
<dbReference type="GO" id="GO:0008289">
    <property type="term" value="F:lipid binding"/>
    <property type="evidence" value="ECO:0007669"/>
    <property type="project" value="UniProtKB-KW"/>
</dbReference>
<dbReference type="GO" id="GO:0031514">
    <property type="term" value="C:motile cilium"/>
    <property type="evidence" value="ECO:0007669"/>
    <property type="project" value="UniProtKB-SubCell"/>
</dbReference>
<evidence type="ECO:0000313" key="19">
    <source>
        <dbReference type="EMBL" id="KAK3917658.1"/>
    </source>
</evidence>
<feature type="compositionally biased region" description="Basic and acidic residues" evidence="17">
    <location>
        <begin position="306"/>
        <end position="316"/>
    </location>
</feature>
<keyword evidence="8" id="KW-0007">Acetylation</keyword>
<dbReference type="InterPro" id="IPR002913">
    <property type="entry name" value="START_lipid-bd_dom"/>
</dbReference>
<evidence type="ECO:0000256" key="8">
    <source>
        <dbReference type="ARBA" id="ARBA00022990"/>
    </source>
</evidence>
<evidence type="ECO:0000256" key="2">
    <source>
        <dbReference type="ARBA" id="ARBA00004370"/>
    </source>
</evidence>
<keyword evidence="10" id="KW-0969">Cilium</keyword>
<comment type="subcellular location">
    <subcellularLocation>
        <location evidence="1">Cell projection</location>
        <location evidence="1">Cilium</location>
        <location evidence="1">Flagellum</location>
    </subcellularLocation>
    <subcellularLocation>
        <location evidence="3">Cytoplasm</location>
    </subcellularLocation>
    <subcellularLocation>
        <location evidence="2">Membrane</location>
    </subcellularLocation>
</comment>
<keyword evidence="7" id="KW-0282">Flagellum</keyword>
<accession>A0AAE1LFE0</accession>
<keyword evidence="12" id="KW-0472">Membrane</keyword>
<dbReference type="FunFam" id="3.30.530.20:FF:000008">
    <property type="entry name" value="START domain containing 10"/>
    <property type="match status" value="1"/>
</dbReference>
<dbReference type="CDD" id="cd08871">
    <property type="entry name" value="START_STARD10-like"/>
    <property type="match status" value="1"/>
</dbReference>
<keyword evidence="6" id="KW-0597">Phosphoprotein</keyword>
<dbReference type="InterPro" id="IPR051213">
    <property type="entry name" value="START_lipid_transfer"/>
</dbReference>
<dbReference type="EMBL" id="JAHWGI010000773">
    <property type="protein sequence ID" value="KAK3917658.1"/>
    <property type="molecule type" value="Genomic_DNA"/>
</dbReference>
<feature type="domain" description="START" evidence="18">
    <location>
        <begin position="39"/>
        <end position="223"/>
    </location>
</feature>
<evidence type="ECO:0000256" key="9">
    <source>
        <dbReference type="ARBA" id="ARBA00023055"/>
    </source>
</evidence>
<sequence length="316" mass="36632">MRKSMKQKVACNCYTQMKIGEVKVADDQDFLNLKHLVEDEPGWTLEFNKENTKVWTKAAPTTNFKMVKVNAAFPNVDPDVLYDVLHDPEYRKVWDTHMIEQHDIGSLNPNNDLGYYAMTCPSPVSKRDFVLQRSWLDTGQEKYIINHSVFHKGFPPRKDFIRAKSYITGFLVRPSKTHGCYLDYVSQSDPCGKLPSVLVNKLTQKVARKLIALFFLCLRRLENMLLDSSWDTVLCVNPTHLLIPSYYFQMVATLHEACQGYPEWKRQHNPHWKPWHNPEQMTKPRVKLEDCKPSPADLQLSEEEIDGGKSSDGRKK</sequence>
<keyword evidence="4" id="KW-0813">Transport</keyword>
<dbReference type="SUPFAM" id="SSF55961">
    <property type="entry name" value="Bet v1-like"/>
    <property type="match status" value="1"/>
</dbReference>
<dbReference type="PANTHER" id="PTHR19308:SF14">
    <property type="entry name" value="START DOMAIN-CONTAINING PROTEIN"/>
    <property type="match status" value="1"/>
</dbReference>
<proteinExistence type="predicted"/>
<keyword evidence="11" id="KW-0446">Lipid-binding</keyword>
<evidence type="ECO:0000256" key="13">
    <source>
        <dbReference type="ARBA" id="ARBA00023273"/>
    </source>
</evidence>
<evidence type="ECO:0000256" key="11">
    <source>
        <dbReference type="ARBA" id="ARBA00023121"/>
    </source>
</evidence>